<keyword evidence="2" id="KW-1185">Reference proteome</keyword>
<dbReference type="Proteomes" id="UP001516023">
    <property type="component" value="Unassembled WGS sequence"/>
</dbReference>
<organism evidence="1 2">
    <name type="scientific">Cyclotella cryptica</name>
    <dbReference type="NCBI Taxonomy" id="29204"/>
    <lineage>
        <taxon>Eukaryota</taxon>
        <taxon>Sar</taxon>
        <taxon>Stramenopiles</taxon>
        <taxon>Ochrophyta</taxon>
        <taxon>Bacillariophyta</taxon>
        <taxon>Coscinodiscophyceae</taxon>
        <taxon>Thalassiosirophycidae</taxon>
        <taxon>Stephanodiscales</taxon>
        <taxon>Stephanodiscaceae</taxon>
        <taxon>Cyclotella</taxon>
    </lineage>
</organism>
<dbReference type="EMBL" id="JABMIG020000074">
    <property type="protein sequence ID" value="KAL3795140.1"/>
    <property type="molecule type" value="Genomic_DNA"/>
</dbReference>
<comment type="caution">
    <text evidence="1">The sequence shown here is derived from an EMBL/GenBank/DDBJ whole genome shotgun (WGS) entry which is preliminary data.</text>
</comment>
<dbReference type="AlphaFoldDB" id="A0ABD3Q4F7"/>
<accession>A0ABD3Q4F7</accession>
<reference evidence="1 2" key="1">
    <citation type="journal article" date="2020" name="G3 (Bethesda)">
        <title>Improved Reference Genome for Cyclotella cryptica CCMP332, a Model for Cell Wall Morphogenesis, Salinity Adaptation, and Lipid Production in Diatoms (Bacillariophyta).</title>
        <authorList>
            <person name="Roberts W.R."/>
            <person name="Downey K.M."/>
            <person name="Ruck E.C."/>
            <person name="Traller J.C."/>
            <person name="Alverson A.J."/>
        </authorList>
    </citation>
    <scope>NUCLEOTIDE SEQUENCE [LARGE SCALE GENOMIC DNA]</scope>
    <source>
        <strain evidence="1 2">CCMP332</strain>
    </source>
</reference>
<name>A0ABD3Q4F7_9STRA</name>
<proteinExistence type="predicted"/>
<protein>
    <submittedName>
        <fullName evidence="1">Uncharacterized protein</fullName>
    </submittedName>
</protein>
<evidence type="ECO:0000313" key="1">
    <source>
        <dbReference type="EMBL" id="KAL3795140.1"/>
    </source>
</evidence>
<sequence>MEYLGYKSTSDPLFRMGVIMSEQLRPLVPEERMEEYLEAMEEYGRNAEEANGMTFVSSWGEANPGGGKDRVELFIERSWRNVVQSWECLGVVLEILGVPVP</sequence>
<evidence type="ECO:0000313" key="2">
    <source>
        <dbReference type="Proteomes" id="UP001516023"/>
    </source>
</evidence>
<gene>
    <name evidence="1" type="ORF">HJC23_007368</name>
</gene>